<evidence type="ECO:0000313" key="2">
    <source>
        <dbReference type="EMBL" id="SCY21050.1"/>
    </source>
</evidence>
<evidence type="ECO:0000259" key="1">
    <source>
        <dbReference type="PROSITE" id="PS50943"/>
    </source>
</evidence>
<accession>A0A1G5E2R0</accession>
<name>A0A1G5E2R0_9FIRM</name>
<proteinExistence type="predicted"/>
<dbReference type="Proteomes" id="UP000183047">
    <property type="component" value="Unassembled WGS sequence"/>
</dbReference>
<organism evidence="2 3">
    <name type="scientific">Butyrivibrio hungatei</name>
    <dbReference type="NCBI Taxonomy" id="185008"/>
    <lineage>
        <taxon>Bacteria</taxon>
        <taxon>Bacillati</taxon>
        <taxon>Bacillota</taxon>
        <taxon>Clostridia</taxon>
        <taxon>Lachnospirales</taxon>
        <taxon>Lachnospiraceae</taxon>
        <taxon>Butyrivibrio</taxon>
    </lineage>
</organism>
<dbReference type="SUPFAM" id="SSF47413">
    <property type="entry name" value="lambda repressor-like DNA-binding domains"/>
    <property type="match status" value="1"/>
</dbReference>
<keyword evidence="3" id="KW-1185">Reference proteome</keyword>
<dbReference type="InterPro" id="IPR001387">
    <property type="entry name" value="Cro/C1-type_HTH"/>
</dbReference>
<dbReference type="InterPro" id="IPR010982">
    <property type="entry name" value="Lambda_DNA-bd_dom_sf"/>
</dbReference>
<feature type="domain" description="HTH cro/C1-type" evidence="1">
    <location>
        <begin position="12"/>
        <end position="61"/>
    </location>
</feature>
<dbReference type="Gene3D" id="1.10.260.40">
    <property type="entry name" value="lambda repressor-like DNA-binding domains"/>
    <property type="match status" value="1"/>
</dbReference>
<dbReference type="AlphaFoldDB" id="A0A1G5E2R0"/>
<dbReference type="RefSeq" id="WP_074462348.1">
    <property type="nucleotide sequence ID" value="NZ_FMUR01000010.1"/>
</dbReference>
<evidence type="ECO:0000313" key="3">
    <source>
        <dbReference type="Proteomes" id="UP000183047"/>
    </source>
</evidence>
<dbReference type="OrthoDB" id="2062347at2"/>
<dbReference type="SMART" id="SM00530">
    <property type="entry name" value="HTH_XRE"/>
    <property type="match status" value="1"/>
</dbReference>
<dbReference type="EMBL" id="FMUR01000010">
    <property type="protein sequence ID" value="SCY21050.1"/>
    <property type="molecule type" value="Genomic_DNA"/>
</dbReference>
<dbReference type="CDD" id="cd00093">
    <property type="entry name" value="HTH_XRE"/>
    <property type="match status" value="1"/>
</dbReference>
<dbReference type="Pfam" id="PF01381">
    <property type="entry name" value="HTH_3"/>
    <property type="match status" value="1"/>
</dbReference>
<dbReference type="PROSITE" id="PS50943">
    <property type="entry name" value="HTH_CROC1"/>
    <property type="match status" value="1"/>
</dbReference>
<protein>
    <submittedName>
        <fullName evidence="2">Transcriptional regulator, contains XRE-family HTH domain</fullName>
    </submittedName>
</protein>
<sequence length="120" mass="13811">MTISERIFERLNQLDMTQKDFSDKTGIMPSTISEWKKNKTNPSSDKIMSICKALDVTPEWLLSGVEGVKGRERSNNYYVIDKNTDIGVLVERFYLLEPNMRERIIGYAEAILAMTKKDVT</sequence>
<reference evidence="3" key="1">
    <citation type="submission" date="2016-10" db="EMBL/GenBank/DDBJ databases">
        <authorList>
            <person name="Varghese N."/>
            <person name="Submissions S."/>
        </authorList>
    </citation>
    <scope>NUCLEOTIDE SEQUENCE [LARGE SCALE GENOMIC DNA]</scope>
    <source>
        <strain evidence="3">XBD2006</strain>
    </source>
</reference>
<dbReference type="GO" id="GO:0003677">
    <property type="term" value="F:DNA binding"/>
    <property type="evidence" value="ECO:0007669"/>
    <property type="project" value="InterPro"/>
</dbReference>
<gene>
    <name evidence="2" type="ORF">SAMN02910451_01742</name>
</gene>